<organism evidence="7 8">
    <name type="scientific">Ficus carica</name>
    <name type="common">Common fig</name>
    <dbReference type="NCBI Taxonomy" id="3494"/>
    <lineage>
        <taxon>Eukaryota</taxon>
        <taxon>Viridiplantae</taxon>
        <taxon>Streptophyta</taxon>
        <taxon>Embryophyta</taxon>
        <taxon>Tracheophyta</taxon>
        <taxon>Spermatophyta</taxon>
        <taxon>Magnoliopsida</taxon>
        <taxon>eudicotyledons</taxon>
        <taxon>Gunneridae</taxon>
        <taxon>Pentapetalae</taxon>
        <taxon>rosids</taxon>
        <taxon>fabids</taxon>
        <taxon>Rosales</taxon>
        <taxon>Moraceae</taxon>
        <taxon>Ficeae</taxon>
        <taxon>Ficus</taxon>
    </lineage>
</organism>
<dbReference type="FunFam" id="3.40.50.1820:FF:000065">
    <property type="entry name" value="Phospholipase A1-II 3"/>
    <property type="match status" value="1"/>
</dbReference>
<protein>
    <recommendedName>
        <fullName evidence="5">Phospholipase A1</fullName>
        <ecNumber evidence="5">3.1.1.-</ecNumber>
    </recommendedName>
</protein>
<dbReference type="SUPFAM" id="SSF53474">
    <property type="entry name" value="alpha/beta-Hydrolases"/>
    <property type="match status" value="1"/>
</dbReference>
<dbReference type="PANTHER" id="PTHR31828">
    <property type="entry name" value="PHOSPHOLIPASE A1-IIGAMMA"/>
    <property type="match status" value="1"/>
</dbReference>
<dbReference type="CDD" id="cd00519">
    <property type="entry name" value="Lipase_3"/>
    <property type="match status" value="1"/>
</dbReference>
<dbReference type="EC" id="3.1.1.-" evidence="5"/>
<dbReference type="GO" id="GO:0008970">
    <property type="term" value="F:phospholipase A1 activity"/>
    <property type="evidence" value="ECO:0007669"/>
    <property type="project" value="UniProtKB-UniRule"/>
</dbReference>
<keyword evidence="8" id="KW-1185">Reference proteome</keyword>
<comment type="function">
    <text evidence="5">Acylhydrolase that catalyzes the hydrolysis of phospholipids at the sn-1 position.</text>
</comment>
<evidence type="ECO:0000256" key="3">
    <source>
        <dbReference type="ARBA" id="ARBA00022963"/>
    </source>
</evidence>
<dbReference type="InterPro" id="IPR002921">
    <property type="entry name" value="Fungal_lipase-type"/>
</dbReference>
<keyword evidence="4 5" id="KW-0443">Lipid metabolism</keyword>
<dbReference type="AlphaFoldDB" id="A0AA88D6K8"/>
<dbReference type="PANTHER" id="PTHR31828:SF20">
    <property type="entry name" value="PHOSPHOLIPASE A1"/>
    <property type="match status" value="1"/>
</dbReference>
<gene>
    <name evidence="7" type="ORF">TIFTF001_012786</name>
</gene>
<comment type="caution">
    <text evidence="7">The sequence shown here is derived from an EMBL/GenBank/DDBJ whole genome shotgun (WGS) entry which is preliminary data.</text>
</comment>
<name>A0AA88D6K8_FICCA</name>
<evidence type="ECO:0000256" key="2">
    <source>
        <dbReference type="ARBA" id="ARBA00022801"/>
    </source>
</evidence>
<dbReference type="Gene3D" id="3.40.50.1820">
    <property type="entry name" value="alpha/beta hydrolase"/>
    <property type="match status" value="1"/>
</dbReference>
<feature type="domain" description="Fungal lipase-type" evidence="6">
    <location>
        <begin position="129"/>
        <end position="287"/>
    </location>
</feature>
<dbReference type="Proteomes" id="UP001187192">
    <property type="component" value="Unassembled WGS sequence"/>
</dbReference>
<evidence type="ECO:0000256" key="4">
    <source>
        <dbReference type="ARBA" id="ARBA00023098"/>
    </source>
</evidence>
<evidence type="ECO:0000256" key="5">
    <source>
        <dbReference type="RuleBase" id="RU367093"/>
    </source>
</evidence>
<dbReference type="EMBL" id="BTGU01000016">
    <property type="protein sequence ID" value="GMN43587.1"/>
    <property type="molecule type" value="Genomic_DNA"/>
</dbReference>
<evidence type="ECO:0000313" key="8">
    <source>
        <dbReference type="Proteomes" id="UP001187192"/>
    </source>
</evidence>
<comment type="similarity">
    <text evidence="1 5">Belongs to the AB hydrolase superfamily. Lipase family.</text>
</comment>
<dbReference type="InterPro" id="IPR033556">
    <property type="entry name" value="PLA"/>
</dbReference>
<dbReference type="InterPro" id="IPR029058">
    <property type="entry name" value="AB_hydrolase_fold"/>
</dbReference>
<keyword evidence="2 5" id="KW-0378">Hydrolase</keyword>
<reference evidence="7" key="1">
    <citation type="submission" date="2023-07" db="EMBL/GenBank/DDBJ databases">
        <title>draft genome sequence of fig (Ficus carica).</title>
        <authorList>
            <person name="Takahashi T."/>
            <person name="Nishimura K."/>
        </authorList>
    </citation>
    <scope>NUCLEOTIDE SEQUENCE</scope>
</reference>
<accession>A0AA88D6K8</accession>
<dbReference type="GO" id="GO:0016042">
    <property type="term" value="P:lipid catabolic process"/>
    <property type="evidence" value="ECO:0007669"/>
    <property type="project" value="UniProtKB-UniRule"/>
</dbReference>
<sequence>MGSIAERWRDFSGENDWEGLLSHPLDNDFRRYMIHYGERNQALGDAFISEEKSDNYGRSRYAKKGFFAKVGLEEGNPYKYEVTNFIYAALELKSSLATWKAVKLSNLMAYVAVATDEGKAVLGRRDILVVWRGTILGPEWIKDLDHTLVSASEILGEDHNPKVHKGWHSLYTETNPESPLITISARDQIVAEIHKQVAAYKDEELSITFVGHSMGSAIATLNATDIVFNGYNKIPDEPDKAIPVTAFCLACPRVGDFGFSKVFAELTNLHVLRINNELDIVPKYPFDISYSDVGKQLVINSTESTFLKSSLSHDLSTVHQLEVHLHAVAGYQGSKPFELVINRDIALLNKGADYLDDKYRVVSSWWTEKNKSMVQNDDGTWELKDSEEDV</sequence>
<evidence type="ECO:0000256" key="1">
    <source>
        <dbReference type="ARBA" id="ARBA00010701"/>
    </source>
</evidence>
<keyword evidence="3 5" id="KW-0442">Lipid degradation</keyword>
<proteinExistence type="inferred from homology"/>
<evidence type="ECO:0000259" key="6">
    <source>
        <dbReference type="Pfam" id="PF01764"/>
    </source>
</evidence>
<dbReference type="Pfam" id="PF01764">
    <property type="entry name" value="Lipase_3"/>
    <property type="match status" value="1"/>
</dbReference>
<dbReference type="GO" id="GO:0005737">
    <property type="term" value="C:cytoplasm"/>
    <property type="evidence" value="ECO:0007669"/>
    <property type="project" value="UniProtKB-ARBA"/>
</dbReference>
<evidence type="ECO:0000313" key="7">
    <source>
        <dbReference type="EMBL" id="GMN43587.1"/>
    </source>
</evidence>